<dbReference type="RefSeq" id="XP_011674143.1">
    <property type="nucleotide sequence ID" value="XM_011675841.2"/>
</dbReference>
<dbReference type="GO" id="GO:0035861">
    <property type="term" value="C:site of double-strand break"/>
    <property type="evidence" value="ECO:0000318"/>
    <property type="project" value="GO_Central"/>
</dbReference>
<dbReference type="GO" id="GO:0007131">
    <property type="term" value="P:reciprocal meiotic recombination"/>
    <property type="evidence" value="ECO:0000318"/>
    <property type="project" value="GO_Central"/>
</dbReference>
<dbReference type="PANTHER" id="PTHR21615:SF2">
    <property type="entry name" value="CYCLIN N-TERMINAL DOMAIN-CONTAINING PROTEIN 1"/>
    <property type="match status" value="1"/>
</dbReference>
<dbReference type="AlphaFoldDB" id="A0A7M7HMJ3"/>
<sequence length="318" mass="36367">MMSRRSRRMMDQSRIFGTPPEPVFNMKGCCLSPNLLEELLFTQAASNERQTQKATAEQGIFKCGSLVECVFIICEKTKQPPETRYIAAELFDRFMRAHIPNLKEKVRESHMAPKQRNISLQNEWKHTLRKLCKHLLPFMVSCVQIASKLCSHYNIVTCRRCAELLQDKGHRYQPCKVLTFELLVMKTLNYNLHVASPLSYVETLLEIMGHNDPDTPVKVLHETCLKVLDVVYIKRKLVYERLLQLAVGDSPVNPQTRSKFAPVENDVMLLATATIGAAAYFTDTNSLQMICDHLARITRIPIDDITDFSSTIISVILH</sequence>
<dbReference type="EnsemblMetazoa" id="XM_011675841">
    <property type="protein sequence ID" value="XP_011674143"/>
    <property type="gene ID" value="LOC100890242"/>
</dbReference>
<protein>
    <recommendedName>
        <fullName evidence="1">Cyclin N-terminal domain-containing protein</fullName>
    </recommendedName>
</protein>
<feature type="domain" description="Cyclin N-terminal" evidence="1">
    <location>
        <begin position="66"/>
        <end position="192"/>
    </location>
</feature>
<evidence type="ECO:0000313" key="3">
    <source>
        <dbReference type="Proteomes" id="UP000007110"/>
    </source>
</evidence>
<reference evidence="2" key="2">
    <citation type="submission" date="2021-01" db="UniProtKB">
        <authorList>
            <consortium name="EnsemblMetazoa"/>
        </authorList>
    </citation>
    <scope>IDENTIFICATION</scope>
</reference>
<dbReference type="Proteomes" id="UP000007110">
    <property type="component" value="Unassembled WGS sequence"/>
</dbReference>
<dbReference type="CDD" id="cd20541">
    <property type="entry name" value="CYCLIN_CNTD1"/>
    <property type="match status" value="1"/>
</dbReference>
<dbReference type="InterPro" id="IPR006671">
    <property type="entry name" value="Cyclin_N"/>
</dbReference>
<dbReference type="OrthoDB" id="9983043at2759"/>
<reference evidence="3" key="1">
    <citation type="submission" date="2015-02" db="EMBL/GenBank/DDBJ databases">
        <title>Genome sequencing for Strongylocentrotus purpuratus.</title>
        <authorList>
            <person name="Murali S."/>
            <person name="Liu Y."/>
            <person name="Vee V."/>
            <person name="English A."/>
            <person name="Wang M."/>
            <person name="Skinner E."/>
            <person name="Han Y."/>
            <person name="Muzny D.M."/>
            <person name="Worley K.C."/>
            <person name="Gibbs R.A."/>
        </authorList>
    </citation>
    <scope>NUCLEOTIDE SEQUENCE</scope>
</reference>
<dbReference type="Gene3D" id="1.10.472.10">
    <property type="entry name" value="Cyclin-like"/>
    <property type="match status" value="1"/>
</dbReference>
<keyword evidence="3" id="KW-1185">Reference proteome</keyword>
<evidence type="ECO:0000313" key="2">
    <source>
        <dbReference type="EnsemblMetazoa" id="XP_011674143"/>
    </source>
</evidence>
<dbReference type="OMA" id="CFKETRI"/>
<dbReference type="Pfam" id="PF00134">
    <property type="entry name" value="Cyclin_N"/>
    <property type="match status" value="1"/>
</dbReference>
<accession>A0A7M7HMJ3</accession>
<dbReference type="CTD" id="124817"/>
<organism evidence="2 3">
    <name type="scientific">Strongylocentrotus purpuratus</name>
    <name type="common">Purple sea urchin</name>
    <dbReference type="NCBI Taxonomy" id="7668"/>
    <lineage>
        <taxon>Eukaryota</taxon>
        <taxon>Metazoa</taxon>
        <taxon>Echinodermata</taxon>
        <taxon>Eleutherozoa</taxon>
        <taxon>Echinozoa</taxon>
        <taxon>Echinoidea</taxon>
        <taxon>Euechinoidea</taxon>
        <taxon>Echinacea</taxon>
        <taxon>Camarodonta</taxon>
        <taxon>Echinidea</taxon>
        <taxon>Strongylocentrotidae</taxon>
        <taxon>Strongylocentrotus</taxon>
    </lineage>
</organism>
<dbReference type="SUPFAM" id="SSF47954">
    <property type="entry name" value="Cyclin-like"/>
    <property type="match status" value="1"/>
</dbReference>
<proteinExistence type="predicted"/>
<dbReference type="InParanoid" id="A0A7M7HMJ3"/>
<dbReference type="KEGG" id="spu:100890242"/>
<dbReference type="GeneID" id="100890242"/>
<name>A0A7M7HMJ3_STRPU</name>
<dbReference type="InterPro" id="IPR036915">
    <property type="entry name" value="Cyclin-like_sf"/>
</dbReference>
<dbReference type="PANTHER" id="PTHR21615">
    <property type="entry name" value="CYCLIN N-TERMINAL DOMAIN-CONTAINING PROTEIN 1"/>
    <property type="match status" value="1"/>
</dbReference>
<evidence type="ECO:0000259" key="1">
    <source>
        <dbReference type="Pfam" id="PF00134"/>
    </source>
</evidence>